<organism evidence="4 5">
    <name type="scientific">Paramagnetospirillum kuznetsovii</name>
    <dbReference type="NCBI Taxonomy" id="2053833"/>
    <lineage>
        <taxon>Bacteria</taxon>
        <taxon>Pseudomonadati</taxon>
        <taxon>Pseudomonadota</taxon>
        <taxon>Alphaproteobacteria</taxon>
        <taxon>Rhodospirillales</taxon>
        <taxon>Magnetospirillaceae</taxon>
        <taxon>Paramagnetospirillum</taxon>
    </lineage>
</organism>
<dbReference type="Gene3D" id="3.30.565.10">
    <property type="entry name" value="Histidine kinase-like ATPase, C-terminal domain"/>
    <property type="match status" value="1"/>
</dbReference>
<dbReference type="GO" id="GO:0000160">
    <property type="term" value="P:phosphorelay signal transduction system"/>
    <property type="evidence" value="ECO:0007669"/>
    <property type="project" value="InterPro"/>
</dbReference>
<dbReference type="EMBL" id="PGTO01000015">
    <property type="protein sequence ID" value="RAU20889.1"/>
    <property type="molecule type" value="Genomic_DNA"/>
</dbReference>
<dbReference type="Pfam" id="PF00072">
    <property type="entry name" value="Response_reg"/>
    <property type="match status" value="1"/>
</dbReference>
<dbReference type="InterPro" id="IPR001789">
    <property type="entry name" value="Sig_transdc_resp-reg_receiver"/>
</dbReference>
<feature type="domain" description="Response regulatory" evidence="3">
    <location>
        <begin position="25"/>
        <end position="141"/>
    </location>
</feature>
<dbReference type="InterPro" id="IPR003594">
    <property type="entry name" value="HATPase_dom"/>
</dbReference>
<protein>
    <submittedName>
        <fullName evidence="4">Response regulator receiver protein</fullName>
    </submittedName>
</protein>
<dbReference type="InterPro" id="IPR050595">
    <property type="entry name" value="Bact_response_regulator"/>
</dbReference>
<dbReference type="AlphaFoldDB" id="A0A364NUX8"/>
<keyword evidence="5" id="KW-1185">Reference proteome</keyword>
<comment type="caution">
    <text evidence="4">The sequence shown here is derived from an EMBL/GenBank/DDBJ whole genome shotgun (WGS) entry which is preliminary data.</text>
</comment>
<dbReference type="PROSITE" id="PS50110">
    <property type="entry name" value="RESPONSE_REGULATORY"/>
    <property type="match status" value="1"/>
</dbReference>
<evidence type="ECO:0000256" key="1">
    <source>
        <dbReference type="ARBA" id="ARBA00022553"/>
    </source>
</evidence>
<dbReference type="SUPFAM" id="SSF52172">
    <property type="entry name" value="CheY-like"/>
    <property type="match status" value="1"/>
</dbReference>
<sequence>MFSLGRRPILETGTSIPRQGGGMTCILVVDDDPICLELLSETLIGAGYSVDLAVDGEDAWDKLNSYKHDLVLLDRVMPRLDGLGLLRRMKGVAALSGIPVIIQTSASSQDEIREGLEAGAHYYLCKPVYPDLLCPLVAGIVADIAERKSLRDCKANVAVALSLMTSGDFMFRTLDDVRSLAAVLAELCDRPDDVGMGLLELMINAVEHGNLGISYTEKSELRKTWRWEQEISRRLGVAPWSSRVARVRASHDCDDVVFVISDEGVGFDPGRFMQMEPARAFDLHGRGIAMANAASFSRLEYQGRGNVVMARAPARRDC</sequence>
<proteinExistence type="predicted"/>
<dbReference type="InterPro" id="IPR011006">
    <property type="entry name" value="CheY-like_superfamily"/>
</dbReference>
<dbReference type="PANTHER" id="PTHR44591:SF23">
    <property type="entry name" value="CHEY SUBFAMILY"/>
    <property type="match status" value="1"/>
</dbReference>
<evidence type="ECO:0000313" key="5">
    <source>
        <dbReference type="Proteomes" id="UP000251075"/>
    </source>
</evidence>
<dbReference type="InterPro" id="IPR036890">
    <property type="entry name" value="HATPase_C_sf"/>
</dbReference>
<gene>
    <name evidence="4" type="ORF">CU669_15745</name>
</gene>
<evidence type="ECO:0000313" key="4">
    <source>
        <dbReference type="EMBL" id="RAU20889.1"/>
    </source>
</evidence>
<dbReference type="OrthoDB" id="5456285at2"/>
<accession>A0A364NUX8</accession>
<evidence type="ECO:0000259" key="3">
    <source>
        <dbReference type="PROSITE" id="PS50110"/>
    </source>
</evidence>
<keyword evidence="1 2" id="KW-0597">Phosphoprotein</keyword>
<name>A0A364NUX8_9PROT</name>
<feature type="modified residue" description="4-aspartylphosphate" evidence="2">
    <location>
        <position position="74"/>
    </location>
</feature>
<dbReference type="Pfam" id="PF13581">
    <property type="entry name" value="HATPase_c_2"/>
    <property type="match status" value="1"/>
</dbReference>
<dbReference type="Gene3D" id="3.40.50.2300">
    <property type="match status" value="1"/>
</dbReference>
<reference evidence="4 5" key="1">
    <citation type="submission" date="2017-11" db="EMBL/GenBank/DDBJ databases">
        <title>Draft genome sequence of magnetotactic bacterium Magnetospirillum kuznetsovii LBB-42.</title>
        <authorList>
            <person name="Grouzdev D.S."/>
            <person name="Rysina M.S."/>
            <person name="Baslerov R.V."/>
            <person name="Koziaeva V."/>
        </authorList>
    </citation>
    <scope>NUCLEOTIDE SEQUENCE [LARGE SCALE GENOMIC DNA]</scope>
    <source>
        <strain evidence="4 5">LBB-42</strain>
    </source>
</reference>
<dbReference type="SMART" id="SM00448">
    <property type="entry name" value="REC"/>
    <property type="match status" value="1"/>
</dbReference>
<dbReference type="SUPFAM" id="SSF55874">
    <property type="entry name" value="ATPase domain of HSP90 chaperone/DNA topoisomerase II/histidine kinase"/>
    <property type="match status" value="1"/>
</dbReference>
<dbReference type="Proteomes" id="UP000251075">
    <property type="component" value="Unassembled WGS sequence"/>
</dbReference>
<dbReference type="PANTHER" id="PTHR44591">
    <property type="entry name" value="STRESS RESPONSE REGULATOR PROTEIN 1"/>
    <property type="match status" value="1"/>
</dbReference>
<evidence type="ECO:0000256" key="2">
    <source>
        <dbReference type="PROSITE-ProRule" id="PRU00169"/>
    </source>
</evidence>